<dbReference type="RefSeq" id="WP_343130848.1">
    <property type="nucleotide sequence ID" value="NZ_JBCITK010000001.1"/>
</dbReference>
<keyword evidence="2" id="KW-0547">Nucleotide-binding</keyword>
<evidence type="ECO:0000313" key="5">
    <source>
        <dbReference type="EMBL" id="MEN0644071.1"/>
    </source>
</evidence>
<comment type="caution">
    <text evidence="5">The sequence shown here is derived from an EMBL/GenBank/DDBJ whole genome shotgun (WGS) entry which is preliminary data.</text>
</comment>
<dbReference type="InterPro" id="IPR036759">
    <property type="entry name" value="TPK_catalytic_sf"/>
</dbReference>
<organism evidence="5 6">
    <name type="scientific">Alkalicoccobacillus gibsonii</name>
    <dbReference type="NCBI Taxonomy" id="79881"/>
    <lineage>
        <taxon>Bacteria</taxon>
        <taxon>Bacillati</taxon>
        <taxon>Bacillota</taxon>
        <taxon>Bacilli</taxon>
        <taxon>Bacillales</taxon>
        <taxon>Bacillaceae</taxon>
        <taxon>Alkalicoccobacillus</taxon>
    </lineage>
</organism>
<dbReference type="Proteomes" id="UP001418796">
    <property type="component" value="Unassembled WGS sequence"/>
</dbReference>
<evidence type="ECO:0000256" key="4">
    <source>
        <dbReference type="ARBA" id="ARBA00022840"/>
    </source>
</evidence>
<keyword evidence="6" id="KW-1185">Reference proteome</keyword>
<protein>
    <submittedName>
        <fullName evidence="5">Cytokinetic ring protein SteA</fullName>
    </submittedName>
</protein>
<evidence type="ECO:0000256" key="1">
    <source>
        <dbReference type="ARBA" id="ARBA00022679"/>
    </source>
</evidence>
<dbReference type="EMBL" id="JBCITK010000001">
    <property type="protein sequence ID" value="MEN0644071.1"/>
    <property type="molecule type" value="Genomic_DNA"/>
</dbReference>
<dbReference type="SUPFAM" id="SSF63999">
    <property type="entry name" value="Thiamin pyrophosphokinase, catalytic domain"/>
    <property type="match status" value="1"/>
</dbReference>
<evidence type="ECO:0000256" key="2">
    <source>
        <dbReference type="ARBA" id="ARBA00022741"/>
    </source>
</evidence>
<evidence type="ECO:0000256" key="3">
    <source>
        <dbReference type="ARBA" id="ARBA00022777"/>
    </source>
</evidence>
<accession>A0ABU9VJJ4</accession>
<name>A0ABU9VJJ4_9BACI</name>
<evidence type="ECO:0000313" key="6">
    <source>
        <dbReference type="Proteomes" id="UP001418796"/>
    </source>
</evidence>
<dbReference type="Gene3D" id="3.40.50.10240">
    <property type="entry name" value="Thiamin pyrophosphokinase, catalytic domain"/>
    <property type="match status" value="1"/>
</dbReference>
<proteinExistence type="predicted"/>
<gene>
    <name evidence="5" type="primary">steA</name>
    <name evidence="5" type="ORF">MKY91_12995</name>
</gene>
<keyword evidence="3" id="KW-0418">Kinase</keyword>
<dbReference type="NCBIfam" id="NF040608">
    <property type="entry name" value="division_SteA"/>
    <property type="match status" value="1"/>
</dbReference>
<sequence>MTQIIQGQAFEGKRTKELLHRIPDHAILLVWHEDLDSVTTDAILEKKVKAVVNRRPSMTGTYEHDNITRLIQAGVIVCDVSDWNDWAGVLAGATVLIKENKLFIQDRGECLELARLNQYTPEKVDLLNEQARVHFPTMFKSFIENTFYHAKSDLSDFLEPIKLPSSFHEIKNKQVLIVARNGKYKHDVKAMKRWIILTNPVIVAVDGAADGLLELGLVPHFIIGDMDSVSNTALQCGAKMVCHSYMNGESPGRTRLKNLGLESQSVDLIGTSEDVAIRAIHAAGADHLFLIGCRFGVKEFMEKQRQGMGSTILSRMESGDRMTDLKGIHLLFEGTSFVSQVKRMRRELKAEAKELQKIIGQGYRLFVRKGEIRHD</sequence>
<keyword evidence="4" id="KW-0067">ATP-binding</keyword>
<dbReference type="InterPro" id="IPR047795">
    <property type="entry name" value="Put_SteA-like"/>
</dbReference>
<keyword evidence="1" id="KW-0808">Transferase</keyword>
<reference evidence="5 6" key="1">
    <citation type="submission" date="2024-03" db="EMBL/GenBank/DDBJ databases">
        <title>Bacilli Hybrid Assemblies.</title>
        <authorList>
            <person name="Kovac J."/>
        </authorList>
    </citation>
    <scope>NUCLEOTIDE SEQUENCE [LARGE SCALE GENOMIC DNA]</scope>
    <source>
        <strain evidence="5 6">FSL R7-0666</strain>
    </source>
</reference>